<organism evidence="2 3">
    <name type="scientific">Diaporthe vaccinii</name>
    <dbReference type="NCBI Taxonomy" id="105482"/>
    <lineage>
        <taxon>Eukaryota</taxon>
        <taxon>Fungi</taxon>
        <taxon>Dikarya</taxon>
        <taxon>Ascomycota</taxon>
        <taxon>Pezizomycotina</taxon>
        <taxon>Sordariomycetes</taxon>
        <taxon>Sordariomycetidae</taxon>
        <taxon>Diaporthales</taxon>
        <taxon>Diaporthaceae</taxon>
        <taxon>Diaporthe</taxon>
        <taxon>Diaporthe eres species complex</taxon>
    </lineage>
</organism>
<feature type="compositionally biased region" description="Low complexity" evidence="1">
    <location>
        <begin position="73"/>
        <end position="88"/>
    </location>
</feature>
<feature type="compositionally biased region" description="Basic and acidic residues" evidence="1">
    <location>
        <begin position="90"/>
        <end position="101"/>
    </location>
</feature>
<comment type="caution">
    <text evidence="2">The sequence shown here is derived from an EMBL/GenBank/DDBJ whole genome shotgun (WGS) entry which is preliminary data.</text>
</comment>
<proteinExistence type="predicted"/>
<feature type="region of interest" description="Disordered" evidence="1">
    <location>
        <begin position="121"/>
        <end position="177"/>
    </location>
</feature>
<gene>
    <name evidence="2" type="ORF">FJTKL_01862</name>
</gene>
<feature type="region of interest" description="Disordered" evidence="1">
    <location>
        <begin position="15"/>
        <end position="105"/>
    </location>
</feature>
<reference evidence="2 3" key="1">
    <citation type="submission" date="2024-03" db="EMBL/GenBank/DDBJ databases">
        <title>A high-quality draft genome sequence of Diaporthe vaccinii, a causative agent of upright dieback and viscid rot disease in cranberry plants.</title>
        <authorList>
            <person name="Sarrasin M."/>
            <person name="Lang B.F."/>
            <person name="Burger G."/>
        </authorList>
    </citation>
    <scope>NUCLEOTIDE SEQUENCE [LARGE SCALE GENOMIC DNA]</scope>
    <source>
        <strain evidence="2 3">IS7</strain>
    </source>
</reference>
<sequence length="177" mass="20483">MQLRLLEWFKPTYDSRDRGLEAGGSKKEFEARRRSKNERPKIQRVKNRVVECMSGRDDNWTTASPPTREFEQRQAAGTGRTGATGVVASLEERKPEEDMRRTGRRAWARSTVAFARDEGCLGSESTRQKDYNQYMLNNERDLEQSQASRRKAARRGLKCQRIKEAAEGLRRGTKRRS</sequence>
<evidence type="ECO:0000313" key="2">
    <source>
        <dbReference type="EMBL" id="KAL2289614.1"/>
    </source>
</evidence>
<dbReference type="EMBL" id="JBAWTH010000012">
    <property type="protein sequence ID" value="KAL2289614.1"/>
    <property type="molecule type" value="Genomic_DNA"/>
</dbReference>
<feature type="compositionally biased region" description="Basic residues" evidence="1">
    <location>
        <begin position="148"/>
        <end position="160"/>
    </location>
</feature>
<feature type="compositionally biased region" description="Basic and acidic residues" evidence="1">
    <location>
        <begin position="15"/>
        <end position="41"/>
    </location>
</feature>
<dbReference type="Proteomes" id="UP001600888">
    <property type="component" value="Unassembled WGS sequence"/>
</dbReference>
<accession>A0ABR4F4M1</accession>
<protein>
    <submittedName>
        <fullName evidence="2">Uncharacterized protein</fullName>
    </submittedName>
</protein>
<name>A0ABR4F4M1_9PEZI</name>
<keyword evidence="3" id="KW-1185">Reference proteome</keyword>
<evidence type="ECO:0000313" key="3">
    <source>
        <dbReference type="Proteomes" id="UP001600888"/>
    </source>
</evidence>
<evidence type="ECO:0000256" key="1">
    <source>
        <dbReference type="SAM" id="MobiDB-lite"/>
    </source>
</evidence>
<feature type="compositionally biased region" description="Basic and acidic residues" evidence="1">
    <location>
        <begin position="161"/>
        <end position="170"/>
    </location>
</feature>